<proteinExistence type="predicted"/>
<keyword evidence="2" id="KW-0175">Coiled coil</keyword>
<reference evidence="4 5" key="1">
    <citation type="submission" date="2018-07" db="EMBL/GenBank/DDBJ databases">
        <title>Lactobacillus curvatus genome sequence.</title>
        <authorList>
            <person name="Prechtl R."/>
        </authorList>
    </citation>
    <scope>NUCLEOTIDE SEQUENCE [LARGE SCALE GENOMIC DNA]</scope>
    <source>
        <strain evidence="4 5">TMW 1.1928</strain>
    </source>
</reference>
<evidence type="ECO:0000313" key="5">
    <source>
        <dbReference type="Proteomes" id="UP000257607"/>
    </source>
</evidence>
<protein>
    <submittedName>
        <fullName evidence="4">Phage tail tape measure protein</fullName>
    </submittedName>
</protein>
<evidence type="ECO:0000259" key="3">
    <source>
        <dbReference type="Pfam" id="PF10145"/>
    </source>
</evidence>
<name>A0A385ACX4_LATCU</name>
<dbReference type="EMBL" id="CP031003">
    <property type="protein sequence ID" value="AXN35453.1"/>
    <property type="molecule type" value="Genomic_DNA"/>
</dbReference>
<dbReference type="Pfam" id="PF10145">
    <property type="entry name" value="PhageMin_Tail"/>
    <property type="match status" value="1"/>
</dbReference>
<dbReference type="SUPFAM" id="SSF57997">
    <property type="entry name" value="Tropomyosin"/>
    <property type="match status" value="1"/>
</dbReference>
<feature type="coiled-coil region" evidence="2">
    <location>
        <begin position="86"/>
        <end position="120"/>
    </location>
</feature>
<dbReference type="InterPro" id="IPR010090">
    <property type="entry name" value="Phage_tape_meas"/>
</dbReference>
<dbReference type="PANTHER" id="PTHR37813:SF1">
    <property type="entry name" value="FELS-2 PROPHAGE PROTEIN"/>
    <property type="match status" value="1"/>
</dbReference>
<sequence>MAGSLGHISGTVSLDINPFKQSTRVLQQQIKATGNAVRAQETAFKSSGKSINDLKTNYATMGKQLKQYNALLAQQKGQFESYRSSIKDVNGATDEQKNKLSRLENEYNKTAASTSRLEAKMQATARAIAIQESGWTKAGEKLTKFGNATTTAGEKLTSLGRKATIGITTPIVGGFTAAAKSAIDFNSQISAIGPLLTNGGKITASVRSELDQMSSSSKKWAMQFGVSTGAINDGMTEMVKRGYTAQQTMGAMPAVLNAAKASGDDFNDVMHVSTSVLEQFGLKTESTTGMLKNTSRVTDSLTYVANATAAGFQDMGEAMTYVGPSAHAAGISLEETAAAIGIMSNKGIEGSVAGTALRGALTRLMKPSKQNVAGFKAMGVSVEDFKKGTLTLPEIIDKIKNNTAGWTDQQRASSIAMAFGTEAQAGMNALISSGGDELRKYTKGAKDSAGTTKKIADQLNDTQAAKVARFKESIHVLGIEFGEKLLPTLTPLIEKATDMVKAFSNMDSATQRSIIKWALFAAAIGPVAGTLGNVLKVTGSVSSGLGGLFKMLGRVSGTSKVAESGIEGAGTALTSAGKGAGSFSSGLSLLNPYVLGTIAVVGAGVAVWELWGKKAVESADRTSRWGTDVSDSADKSLTKMQGFSTQASAALEGFNGKTETTTKQVASNFSDMYKQMVTDSNNSIKKMEDDINDLPGFAKKDAQANVLHRKKANAKILADARKQNELIQSVLKKHNGDVSKLTDDERTIVLNGRTRMNADEVKLLQIGGKAKKSVIAALNGDIDTMNHQQRGKAIDDLTSQFRSEEKTYQKQAAKIKKAYSDNTISAKQYGAYMKQLKAEHNASTESMVASVFKLAKANGESKDQITQDLLNFGYTYEQAAKIVKTQSQDMSKSTGIVAADTANMSKKTAKANEQWNKLIFDPKTGKVKTNAQEEVNKAAQSQKGWNQLTYDLKHANLSSNAKLMIGEVALANGKWDDLTWKEQQAIVAVKGNKKMADIIQQFGIWDQFTLEQKEAILHGDASPIANLLLKGGQWNMLTLKEQQALVKDKATVPLVNILDKYGVWQGLSDEEKNAILNTKGAPDLADMVIKYGAWNDMPQKQKDLLINNTDARQKLIDAGILLDNYKTNNPASKPLQAHDGGLAGAVTAGNAQVDGFKTNNPPSKPLKAHDAGLGIAVTDADGKLVGFRQNNPESKGLKAHDAGLGGAVTTANDNVNNFKRNNPKIKNLKANDNASGPASSASNAVDIFSRKKDHTVTLTSIFKSITKKITGHARGTSFHSGGDALVNDQKGSNYRELIITRKSAFVPEGRNVFLPNLERGARVIPANKTKRILKSIPHFKNGTANNTRALGTLLKAGKISDSKSNIINQTVQVSNFSGLEEKLDKLDKLDEVLGYLSKILVKNPNLIMDGKRVSKIVEPGVSKNQMQNNVLTERGVFSG</sequence>
<accession>A0A385ACX4</accession>
<evidence type="ECO:0000256" key="1">
    <source>
        <dbReference type="ARBA" id="ARBA00022612"/>
    </source>
</evidence>
<dbReference type="PANTHER" id="PTHR37813">
    <property type="entry name" value="FELS-2 PROPHAGE PROTEIN"/>
    <property type="match status" value="1"/>
</dbReference>
<dbReference type="NCBIfam" id="TIGR01760">
    <property type="entry name" value="tape_meas_TP901"/>
    <property type="match status" value="1"/>
</dbReference>
<keyword evidence="1" id="KW-1188">Viral release from host cell</keyword>
<organism evidence="4 5">
    <name type="scientific">Latilactobacillus curvatus</name>
    <name type="common">Lactobacillus curvatus</name>
    <dbReference type="NCBI Taxonomy" id="28038"/>
    <lineage>
        <taxon>Bacteria</taxon>
        <taxon>Bacillati</taxon>
        <taxon>Bacillota</taxon>
        <taxon>Bacilli</taxon>
        <taxon>Lactobacillales</taxon>
        <taxon>Lactobacillaceae</taxon>
        <taxon>Latilactobacillus</taxon>
    </lineage>
</organism>
<dbReference type="RefSeq" id="WP_116843522.1">
    <property type="nucleotide sequence ID" value="NZ_CP031003.1"/>
</dbReference>
<dbReference type="Proteomes" id="UP000257607">
    <property type="component" value="Chromosome"/>
</dbReference>
<evidence type="ECO:0000313" key="4">
    <source>
        <dbReference type="EMBL" id="AXN35453.1"/>
    </source>
</evidence>
<feature type="domain" description="Phage tail tape measure protein" evidence="3">
    <location>
        <begin position="217"/>
        <end position="420"/>
    </location>
</feature>
<evidence type="ECO:0000256" key="2">
    <source>
        <dbReference type="SAM" id="Coils"/>
    </source>
</evidence>
<gene>
    <name evidence="4" type="ORF">DT351_03390</name>
</gene>